<evidence type="ECO:0000313" key="1">
    <source>
        <dbReference type="EMBL" id="KAI3438754.1"/>
    </source>
</evidence>
<keyword evidence="2" id="KW-1185">Reference proteome</keyword>
<gene>
    <name evidence="1" type="ORF">D9Q98_001173</name>
</gene>
<sequence>MNTSEVQQQAYLQAAAAAQQVAEEAASAGGEQLSHDDRVEEPDFYESTQDFAPDRQLVLRSAWLCAGATSLAGMRARLQQRISFLEDLEEDGWQLEAPVDGEFACLLNTSPKPVEQRRLAEAWAIVEAWEVSGTDLEGWPGTST</sequence>
<evidence type="ECO:0000313" key="2">
    <source>
        <dbReference type="Proteomes" id="UP001055712"/>
    </source>
</evidence>
<proteinExistence type="predicted"/>
<comment type="caution">
    <text evidence="1">The sequence shown here is derived from an EMBL/GenBank/DDBJ whole genome shotgun (WGS) entry which is preliminary data.</text>
</comment>
<reference evidence="1" key="1">
    <citation type="journal article" date="2019" name="Plant J.">
        <title>Chlorella vulgaris genome assembly and annotation reveals the molecular basis for metabolic acclimation to high light conditions.</title>
        <authorList>
            <person name="Cecchin M."/>
            <person name="Marcolungo L."/>
            <person name="Rossato M."/>
            <person name="Girolomoni L."/>
            <person name="Cosentino E."/>
            <person name="Cuine S."/>
            <person name="Li-Beisson Y."/>
            <person name="Delledonne M."/>
            <person name="Ballottari M."/>
        </authorList>
    </citation>
    <scope>NUCLEOTIDE SEQUENCE</scope>
    <source>
        <strain evidence="1">211/11P</strain>
    </source>
</reference>
<protein>
    <submittedName>
        <fullName evidence="1">Uncharacterized protein</fullName>
    </submittedName>
</protein>
<reference evidence="1" key="2">
    <citation type="submission" date="2020-11" db="EMBL/GenBank/DDBJ databases">
        <authorList>
            <person name="Cecchin M."/>
            <person name="Marcolungo L."/>
            <person name="Rossato M."/>
            <person name="Girolomoni L."/>
            <person name="Cosentino E."/>
            <person name="Cuine S."/>
            <person name="Li-Beisson Y."/>
            <person name="Delledonne M."/>
            <person name="Ballottari M."/>
        </authorList>
    </citation>
    <scope>NUCLEOTIDE SEQUENCE</scope>
    <source>
        <strain evidence="1">211/11P</strain>
        <tissue evidence="1">Whole cell</tissue>
    </source>
</reference>
<dbReference type="OrthoDB" id="10544284at2759"/>
<accession>A0A9D4TZB2</accession>
<dbReference type="EMBL" id="SIDB01000001">
    <property type="protein sequence ID" value="KAI3438754.1"/>
    <property type="molecule type" value="Genomic_DNA"/>
</dbReference>
<dbReference type="AlphaFoldDB" id="A0A9D4TZB2"/>
<dbReference type="Proteomes" id="UP001055712">
    <property type="component" value="Unassembled WGS sequence"/>
</dbReference>
<organism evidence="1 2">
    <name type="scientific">Chlorella vulgaris</name>
    <name type="common">Green alga</name>
    <dbReference type="NCBI Taxonomy" id="3077"/>
    <lineage>
        <taxon>Eukaryota</taxon>
        <taxon>Viridiplantae</taxon>
        <taxon>Chlorophyta</taxon>
        <taxon>core chlorophytes</taxon>
        <taxon>Trebouxiophyceae</taxon>
        <taxon>Chlorellales</taxon>
        <taxon>Chlorellaceae</taxon>
        <taxon>Chlorella clade</taxon>
        <taxon>Chlorella</taxon>
    </lineage>
</organism>
<name>A0A9D4TZB2_CHLVU</name>